<protein>
    <submittedName>
        <fullName evidence="1">Uncharacterized protein</fullName>
    </submittedName>
</protein>
<name>A0ACC1MCV7_9HYPO</name>
<accession>A0ACC1MCV7</accession>
<dbReference type="EMBL" id="JANJQO010003807">
    <property type="protein sequence ID" value="KAJ2955902.1"/>
    <property type="molecule type" value="Genomic_DNA"/>
</dbReference>
<comment type="caution">
    <text evidence="1">The sequence shown here is derived from an EMBL/GenBank/DDBJ whole genome shotgun (WGS) entry which is preliminary data.</text>
</comment>
<dbReference type="Proteomes" id="UP001143910">
    <property type="component" value="Unassembled WGS sequence"/>
</dbReference>
<keyword evidence="2" id="KW-1185">Reference proteome</keyword>
<organism evidence="1 2">
    <name type="scientific">Zarea fungicola</name>
    <dbReference type="NCBI Taxonomy" id="93591"/>
    <lineage>
        <taxon>Eukaryota</taxon>
        <taxon>Fungi</taxon>
        <taxon>Dikarya</taxon>
        <taxon>Ascomycota</taxon>
        <taxon>Pezizomycotina</taxon>
        <taxon>Sordariomycetes</taxon>
        <taxon>Hypocreomycetidae</taxon>
        <taxon>Hypocreales</taxon>
        <taxon>Cordycipitaceae</taxon>
        <taxon>Zarea</taxon>
    </lineage>
</organism>
<evidence type="ECO:0000313" key="1">
    <source>
        <dbReference type="EMBL" id="KAJ2955902.1"/>
    </source>
</evidence>
<proteinExistence type="predicted"/>
<reference evidence="1" key="1">
    <citation type="submission" date="2022-08" db="EMBL/GenBank/DDBJ databases">
        <title>Genome Sequence of Lecanicillium fungicola.</title>
        <authorList>
            <person name="Buettner E."/>
        </authorList>
    </citation>
    <scope>NUCLEOTIDE SEQUENCE</scope>
    <source>
        <strain evidence="1">Babe33</strain>
    </source>
</reference>
<gene>
    <name evidence="1" type="ORF">NQ176_g11360</name>
</gene>
<sequence>MPSAAAAIAAAPASSFKPSLQFTKDGDFHISVFNDLHFGENAAGQGSLWDLKTSQIMADVLDAEKPQLVVINGDLISGDEYKGKDIIDHIDRIVKPIVERRLPWASTYGNHDSDRNLSRDQMSRRGGD</sequence>
<evidence type="ECO:0000313" key="2">
    <source>
        <dbReference type="Proteomes" id="UP001143910"/>
    </source>
</evidence>